<dbReference type="EMBL" id="BK032534">
    <property type="protein sequence ID" value="DAF46243.1"/>
    <property type="molecule type" value="Genomic_DNA"/>
</dbReference>
<dbReference type="PANTHER" id="PTHR39184:SF1">
    <property type="entry name" value="PBSX PHAGE TERMINASE LARGE SUBUNIT"/>
    <property type="match status" value="1"/>
</dbReference>
<feature type="domain" description="Phage terminase large subunit N-terminal" evidence="1">
    <location>
        <begin position="41"/>
        <end position="156"/>
    </location>
</feature>
<proteinExistence type="predicted"/>
<dbReference type="InterPro" id="IPR035412">
    <property type="entry name" value="Terminase_L_N"/>
</dbReference>
<dbReference type="InterPro" id="IPR027417">
    <property type="entry name" value="P-loop_NTPase"/>
</dbReference>
<sequence length="175" mass="20178">MSLEQWCLQMSQTYQIKQNDIVVDLPKTVGGGYGQFWRSRNLYRVVKGSRGSKKSKTTALNYVVRLLKYPWANLLVIRRYSNTNKQSTYTDFKWACNVLGVTHLFKFNESLPEITIKVTGQKILFRGLDDELKITSITVDVGILCWAWFNISDQVKPLEFMGNPNVKTRAIMSEV</sequence>
<dbReference type="InterPro" id="IPR052380">
    <property type="entry name" value="Viral_DNA_packaging_terminase"/>
</dbReference>
<reference evidence="2" key="1">
    <citation type="journal article" date="2021" name="Proc. Natl. Acad. Sci. U.S.A.">
        <title>A Catalog of Tens of Thousands of Viruses from Human Metagenomes Reveals Hidden Associations with Chronic Diseases.</title>
        <authorList>
            <person name="Tisza M.J."/>
            <person name="Buck C.B."/>
        </authorList>
    </citation>
    <scope>NUCLEOTIDE SEQUENCE</scope>
    <source>
        <strain evidence="2">CtzCL6</strain>
    </source>
</reference>
<dbReference type="Pfam" id="PF04466">
    <property type="entry name" value="Terminase_3"/>
    <property type="match status" value="1"/>
</dbReference>
<protein>
    <submittedName>
        <fullName evidence="2">Terminase large subunit</fullName>
    </submittedName>
</protein>
<accession>A0A8S5S606</accession>
<name>A0A8S5S606_9CAUD</name>
<evidence type="ECO:0000313" key="2">
    <source>
        <dbReference type="EMBL" id="DAF46243.1"/>
    </source>
</evidence>
<evidence type="ECO:0000259" key="1">
    <source>
        <dbReference type="Pfam" id="PF04466"/>
    </source>
</evidence>
<dbReference type="Gene3D" id="3.40.50.300">
    <property type="entry name" value="P-loop containing nucleotide triphosphate hydrolases"/>
    <property type="match status" value="1"/>
</dbReference>
<dbReference type="PANTHER" id="PTHR39184">
    <property type="match status" value="1"/>
</dbReference>
<organism evidence="2">
    <name type="scientific">Siphoviridae sp. ctzCL6</name>
    <dbReference type="NCBI Taxonomy" id="2827978"/>
    <lineage>
        <taxon>Viruses</taxon>
        <taxon>Duplodnaviria</taxon>
        <taxon>Heunggongvirae</taxon>
        <taxon>Uroviricota</taxon>
        <taxon>Caudoviricetes</taxon>
    </lineage>
</organism>